<dbReference type="PANTHER" id="PTHR30126:SF40">
    <property type="entry name" value="HTH-TYPE TRANSCRIPTIONAL REGULATOR GLTR"/>
    <property type="match status" value="1"/>
</dbReference>
<reference evidence="6 7" key="1">
    <citation type="submission" date="2019-07" db="EMBL/GenBank/DDBJ databases">
        <authorList>
            <person name="Kim J."/>
        </authorList>
    </citation>
    <scope>NUCLEOTIDE SEQUENCE [LARGE SCALE GENOMIC DNA]</scope>
    <source>
        <strain evidence="6 7">JC52</strain>
    </source>
</reference>
<keyword evidence="2" id="KW-0805">Transcription regulation</keyword>
<keyword evidence="4" id="KW-0804">Transcription</keyword>
<dbReference type="AlphaFoldDB" id="A0A559JMG9"/>
<keyword evidence="7" id="KW-1185">Reference proteome</keyword>
<keyword evidence="3" id="KW-0238">DNA-binding</keyword>
<evidence type="ECO:0000313" key="6">
    <source>
        <dbReference type="EMBL" id="TVY01069.1"/>
    </source>
</evidence>
<dbReference type="GO" id="GO:0003700">
    <property type="term" value="F:DNA-binding transcription factor activity"/>
    <property type="evidence" value="ECO:0007669"/>
    <property type="project" value="InterPro"/>
</dbReference>
<feature type="domain" description="HTH lysR-type" evidence="5">
    <location>
        <begin position="1"/>
        <end position="58"/>
    </location>
</feature>
<dbReference type="GO" id="GO:0000976">
    <property type="term" value="F:transcription cis-regulatory region binding"/>
    <property type="evidence" value="ECO:0007669"/>
    <property type="project" value="TreeGrafter"/>
</dbReference>
<dbReference type="OrthoDB" id="9803735at2"/>
<dbReference type="CDD" id="cd05466">
    <property type="entry name" value="PBP2_LTTR_substrate"/>
    <property type="match status" value="1"/>
</dbReference>
<evidence type="ECO:0000259" key="5">
    <source>
        <dbReference type="PROSITE" id="PS50931"/>
    </source>
</evidence>
<evidence type="ECO:0000256" key="1">
    <source>
        <dbReference type="ARBA" id="ARBA00009437"/>
    </source>
</evidence>
<dbReference type="SUPFAM" id="SSF53850">
    <property type="entry name" value="Periplasmic binding protein-like II"/>
    <property type="match status" value="1"/>
</dbReference>
<dbReference type="Gene3D" id="3.40.190.290">
    <property type="match status" value="1"/>
</dbReference>
<dbReference type="PANTHER" id="PTHR30126">
    <property type="entry name" value="HTH-TYPE TRANSCRIPTIONAL REGULATOR"/>
    <property type="match status" value="1"/>
</dbReference>
<evidence type="ECO:0000256" key="2">
    <source>
        <dbReference type="ARBA" id="ARBA00023015"/>
    </source>
</evidence>
<accession>A0A559JMG9</accession>
<dbReference type="SUPFAM" id="SSF46785">
    <property type="entry name" value="Winged helix' DNA-binding domain"/>
    <property type="match status" value="1"/>
</dbReference>
<dbReference type="InterPro" id="IPR036390">
    <property type="entry name" value="WH_DNA-bd_sf"/>
</dbReference>
<protein>
    <submittedName>
        <fullName evidence="6">LysR family transcriptional regulator</fullName>
    </submittedName>
</protein>
<gene>
    <name evidence="6" type="ORF">FPZ49_32600</name>
</gene>
<evidence type="ECO:0000256" key="4">
    <source>
        <dbReference type="ARBA" id="ARBA00023163"/>
    </source>
</evidence>
<proteinExistence type="inferred from homology"/>
<dbReference type="Gene3D" id="1.10.10.10">
    <property type="entry name" value="Winged helix-like DNA-binding domain superfamily/Winged helix DNA-binding domain"/>
    <property type="match status" value="1"/>
</dbReference>
<comment type="similarity">
    <text evidence="1">Belongs to the LysR transcriptional regulatory family.</text>
</comment>
<dbReference type="Pfam" id="PF00126">
    <property type="entry name" value="HTH_1"/>
    <property type="match status" value="1"/>
</dbReference>
<dbReference type="RefSeq" id="WP_144854469.1">
    <property type="nucleotide sequence ID" value="NZ_VNJI01000071.1"/>
</dbReference>
<dbReference type="Pfam" id="PF03466">
    <property type="entry name" value="LysR_substrate"/>
    <property type="match status" value="1"/>
</dbReference>
<dbReference type="InterPro" id="IPR000847">
    <property type="entry name" value="LysR_HTH_N"/>
</dbReference>
<evidence type="ECO:0000256" key="3">
    <source>
        <dbReference type="ARBA" id="ARBA00023125"/>
    </source>
</evidence>
<dbReference type="InterPro" id="IPR005119">
    <property type="entry name" value="LysR_subst-bd"/>
</dbReference>
<evidence type="ECO:0000313" key="7">
    <source>
        <dbReference type="Proteomes" id="UP000317036"/>
    </source>
</evidence>
<comment type="caution">
    <text evidence="6">The sequence shown here is derived from an EMBL/GenBank/DDBJ whole genome shotgun (WGS) entry which is preliminary data.</text>
</comment>
<dbReference type="Proteomes" id="UP000317036">
    <property type="component" value="Unassembled WGS sequence"/>
</dbReference>
<sequence length="292" mass="32756">MDLQCLQTFKEVAKQGSFTKAAEELGYVQSSVTAQIQKLEKECGVVLFERFGRRMRLTPSGEVLLQYATRILLLTEEAKQTVSSQTSGSIVIGTIETLAAFFLPPLLQRFRELYPQINVILQPGSEPAIIQAVREGECDVGLLLDRPYADPDLTCIAIREEPIVLLGPANTHHAQLQPLTLQDVAQQPLIVTEPSCTYRSALERELREQQMTYHFAYELGSIEAIKQCVIYGLGLGLLPAVAVREELENGKLKQLPFQLPDPPFYTQLIHHRKKWLSAPLTDFIRLLTAQSL</sequence>
<dbReference type="EMBL" id="VNJI01000071">
    <property type="protein sequence ID" value="TVY01069.1"/>
    <property type="molecule type" value="Genomic_DNA"/>
</dbReference>
<dbReference type="FunFam" id="1.10.10.10:FF:000001">
    <property type="entry name" value="LysR family transcriptional regulator"/>
    <property type="match status" value="1"/>
</dbReference>
<dbReference type="PRINTS" id="PR00039">
    <property type="entry name" value="HTHLYSR"/>
</dbReference>
<dbReference type="InterPro" id="IPR036388">
    <property type="entry name" value="WH-like_DNA-bd_sf"/>
</dbReference>
<name>A0A559JMG9_9BACL</name>
<organism evidence="6 7">
    <name type="scientific">Paenibacillus cremeus</name>
    <dbReference type="NCBI Taxonomy" id="2163881"/>
    <lineage>
        <taxon>Bacteria</taxon>
        <taxon>Bacillati</taxon>
        <taxon>Bacillota</taxon>
        <taxon>Bacilli</taxon>
        <taxon>Bacillales</taxon>
        <taxon>Paenibacillaceae</taxon>
        <taxon>Paenibacillus</taxon>
    </lineage>
</organism>
<dbReference type="PROSITE" id="PS50931">
    <property type="entry name" value="HTH_LYSR"/>
    <property type="match status" value="1"/>
</dbReference>